<dbReference type="PANTHER" id="PTHR33884:SF3">
    <property type="entry name" value="UPF0410 PROTEIN YMGE"/>
    <property type="match status" value="1"/>
</dbReference>
<evidence type="ECO:0000256" key="7">
    <source>
        <dbReference type="SAM" id="Phobius"/>
    </source>
</evidence>
<keyword evidence="5 7" id="KW-1133">Transmembrane helix</keyword>
<feature type="transmembrane region" description="Helical" evidence="7">
    <location>
        <begin position="59"/>
        <end position="80"/>
    </location>
</feature>
<dbReference type="EMBL" id="JAOSLC020000003">
    <property type="protein sequence ID" value="MDD7915620.1"/>
    <property type="molecule type" value="Genomic_DNA"/>
</dbReference>
<dbReference type="InterPro" id="IPR007341">
    <property type="entry name" value="Transgly_assoc"/>
</dbReference>
<organism evidence="8 9">
    <name type="scientific">Polaribacter ponticola</name>
    <dbReference type="NCBI Taxonomy" id="2978475"/>
    <lineage>
        <taxon>Bacteria</taxon>
        <taxon>Pseudomonadati</taxon>
        <taxon>Bacteroidota</taxon>
        <taxon>Flavobacteriia</taxon>
        <taxon>Flavobacteriales</taxon>
        <taxon>Flavobacteriaceae</taxon>
    </lineage>
</organism>
<sequence length="90" mass="9388">MGILYTIIIGAICGYIADALMKNNGYGLLINIIIGIAGSFVGGWAFAKLGLTINVGNSILNQIIIGASGAIVILFVLGLIRGGKNRGRRR</sequence>
<comment type="similarity">
    <text evidence="2">Belongs to the UPF0410 family.</text>
</comment>
<evidence type="ECO:0000256" key="3">
    <source>
        <dbReference type="ARBA" id="ARBA00022475"/>
    </source>
</evidence>
<comment type="caution">
    <text evidence="8">The sequence shown here is derived from an EMBL/GenBank/DDBJ whole genome shotgun (WGS) entry which is preliminary data.</text>
</comment>
<dbReference type="Proteomes" id="UP001151478">
    <property type="component" value="Unassembled WGS sequence"/>
</dbReference>
<evidence type="ECO:0000313" key="9">
    <source>
        <dbReference type="Proteomes" id="UP001151478"/>
    </source>
</evidence>
<evidence type="ECO:0000256" key="2">
    <source>
        <dbReference type="ARBA" id="ARBA00011006"/>
    </source>
</evidence>
<reference evidence="8" key="1">
    <citation type="submission" date="2023-02" db="EMBL/GenBank/DDBJ databases">
        <title>Polaribacter ponticola sp. nov., isolated from seawater.</title>
        <authorList>
            <person name="Baek J.H."/>
            <person name="Kim J.M."/>
            <person name="Choi D.G."/>
            <person name="Jeon C.O."/>
        </authorList>
    </citation>
    <scope>NUCLEOTIDE SEQUENCE</scope>
    <source>
        <strain evidence="8">MSW5</strain>
    </source>
</reference>
<evidence type="ECO:0000256" key="4">
    <source>
        <dbReference type="ARBA" id="ARBA00022692"/>
    </source>
</evidence>
<keyword evidence="6 7" id="KW-0472">Membrane</keyword>
<gene>
    <name evidence="8" type="ORF">N5A56_014845</name>
</gene>
<keyword evidence="9" id="KW-1185">Reference proteome</keyword>
<keyword evidence="4 7" id="KW-0812">Transmembrane</keyword>
<comment type="subcellular location">
    <subcellularLocation>
        <location evidence="1">Cell membrane</location>
        <topology evidence="1">Multi-pass membrane protein</topology>
    </subcellularLocation>
</comment>
<dbReference type="PANTHER" id="PTHR33884">
    <property type="entry name" value="UPF0410 PROTEIN YMGE"/>
    <property type="match status" value="1"/>
</dbReference>
<protein>
    <submittedName>
        <fullName evidence="8">GlsB/YeaQ/YmgE family stress response membrane protein</fullName>
    </submittedName>
</protein>
<evidence type="ECO:0000256" key="5">
    <source>
        <dbReference type="ARBA" id="ARBA00022989"/>
    </source>
</evidence>
<name>A0ABT5SC15_9FLAO</name>
<feature type="transmembrane region" description="Helical" evidence="7">
    <location>
        <begin position="28"/>
        <end position="47"/>
    </location>
</feature>
<evidence type="ECO:0000256" key="1">
    <source>
        <dbReference type="ARBA" id="ARBA00004651"/>
    </source>
</evidence>
<evidence type="ECO:0000256" key="6">
    <source>
        <dbReference type="ARBA" id="ARBA00023136"/>
    </source>
</evidence>
<dbReference type="RefSeq" id="WP_265726875.1">
    <property type="nucleotide sequence ID" value="NZ_JAOSLC020000003.1"/>
</dbReference>
<dbReference type="Pfam" id="PF04226">
    <property type="entry name" value="Transgly_assoc"/>
    <property type="match status" value="1"/>
</dbReference>
<proteinExistence type="inferred from homology"/>
<accession>A0ABT5SC15</accession>
<evidence type="ECO:0000313" key="8">
    <source>
        <dbReference type="EMBL" id="MDD7915620.1"/>
    </source>
</evidence>
<keyword evidence="3" id="KW-1003">Cell membrane</keyword>